<gene>
    <name evidence="2" type="ORF">Thi970DRAFT_04474</name>
</gene>
<accession>H8Z712</accession>
<evidence type="ECO:0000256" key="1">
    <source>
        <dbReference type="SAM" id="MobiDB-lite"/>
    </source>
</evidence>
<keyword evidence="3" id="KW-1185">Reference proteome</keyword>
<dbReference type="Proteomes" id="UP000002964">
    <property type="component" value="Unassembled WGS sequence"/>
</dbReference>
<protein>
    <submittedName>
        <fullName evidence="2">Uncharacterized protein</fullName>
    </submittedName>
</protein>
<proteinExistence type="predicted"/>
<reference evidence="3" key="1">
    <citation type="submission" date="2011-06" db="EMBL/GenBank/DDBJ databases">
        <authorList>
            <consortium name="US DOE Joint Genome Institute (JGI-PGF)"/>
            <person name="Lucas S."/>
            <person name="Han J."/>
            <person name="Lapidus A."/>
            <person name="Cheng J.-F."/>
            <person name="Goodwin L."/>
            <person name="Pitluck S."/>
            <person name="Peters L."/>
            <person name="Land M.L."/>
            <person name="Hauser L."/>
            <person name="Vogl K."/>
            <person name="Liu Z."/>
            <person name="Overmann J."/>
            <person name="Frigaard N.-U."/>
            <person name="Bryant D.A."/>
            <person name="Woyke T.J."/>
        </authorList>
    </citation>
    <scope>NUCLEOTIDE SEQUENCE [LARGE SCALE GENOMIC DNA]</scope>
    <source>
        <strain evidence="3">970</strain>
    </source>
</reference>
<dbReference type="STRING" id="631362.Thi970DRAFT_04474"/>
<feature type="region of interest" description="Disordered" evidence="1">
    <location>
        <begin position="1"/>
        <end position="42"/>
    </location>
</feature>
<evidence type="ECO:0000313" key="3">
    <source>
        <dbReference type="Proteomes" id="UP000002964"/>
    </source>
</evidence>
<sequence length="131" mass="14206">MFEAADTHGGKRDGAGRKAEGDDGNQVDNINLKRAKKKSGTDPEYIIARLKRDAETDPKAKARFAIAAPAWHHGRARAPGGGADCRYLSGTDPPPAPCRLRAHRPNMAQSHPRALKAEDRARFAPTLSRAM</sequence>
<feature type="compositionally biased region" description="Basic and acidic residues" evidence="1">
    <location>
        <begin position="1"/>
        <end position="21"/>
    </location>
</feature>
<evidence type="ECO:0000313" key="2">
    <source>
        <dbReference type="EMBL" id="EIC20811.1"/>
    </source>
</evidence>
<dbReference type="HOGENOM" id="CLU_1926618_0_0_6"/>
<reference evidence="2 3" key="2">
    <citation type="submission" date="2011-11" db="EMBL/GenBank/DDBJ databases">
        <authorList>
            <consortium name="US DOE Joint Genome Institute"/>
            <person name="Lucas S."/>
            <person name="Han J."/>
            <person name="Lapidus A."/>
            <person name="Cheng J.-F."/>
            <person name="Goodwin L."/>
            <person name="Pitluck S."/>
            <person name="Peters L."/>
            <person name="Ovchinnikova G."/>
            <person name="Zhang X."/>
            <person name="Detter J.C."/>
            <person name="Han C."/>
            <person name="Tapia R."/>
            <person name="Land M."/>
            <person name="Hauser L."/>
            <person name="Kyrpides N."/>
            <person name="Ivanova N."/>
            <person name="Pagani I."/>
            <person name="Vogl K."/>
            <person name="Liu Z."/>
            <person name="Overmann J."/>
            <person name="Frigaard N.-U."/>
            <person name="Bryant D."/>
            <person name="Woyke T."/>
        </authorList>
    </citation>
    <scope>NUCLEOTIDE SEQUENCE [LARGE SCALE GENOMIC DNA]</scope>
    <source>
        <strain evidence="2 3">970</strain>
    </source>
</reference>
<dbReference type="AlphaFoldDB" id="H8Z712"/>
<name>H8Z712_9GAMM</name>
<dbReference type="EMBL" id="JH603170">
    <property type="protein sequence ID" value="EIC20811.1"/>
    <property type="molecule type" value="Genomic_DNA"/>
</dbReference>
<organism evidence="2 3">
    <name type="scientific">Thiorhodovibrio frisius</name>
    <dbReference type="NCBI Taxonomy" id="631362"/>
    <lineage>
        <taxon>Bacteria</taxon>
        <taxon>Pseudomonadati</taxon>
        <taxon>Pseudomonadota</taxon>
        <taxon>Gammaproteobacteria</taxon>
        <taxon>Chromatiales</taxon>
        <taxon>Chromatiaceae</taxon>
        <taxon>Thiorhodovibrio</taxon>
    </lineage>
</organism>